<sequence>MLTIPTASGKSLVAYLALVHRLKTDLEGGRGIYVVPLKALASEKTGELRELASKVGLKVGMAIGDRDGETGSVEDSDILVCTSEKLDSLLRTRSELMEGVGIVVSDEFHLLHDVGRGPTLEVLLSRIRHARPDAQIIALSATVGNAPEMARWLEAELVVSDWRPVTLRYGTFNGLEGKIHRVEGSSDDLIPEIRHLEGKSTRQLQAILSDTIVRGGQLLVFVSSRSSAQKEARELSKHCRGLLVDGIESIDPVTAEEWEGIADSISRAEGSNLGNTLSESLRGGVAFHHAGLTGRQRGIVEDAFRAGDLACIVATPTLAQGVNLPARTVVVRDYRRWSAAAGMSMPLPVMEVMQMMGRAGRPKYDDVGESWLLAKGREEEDRLTSLYLHGEPEEVTSKLANPNAMRAEEDPALLTHVLSMLATGGISDRDALGRFFSKTFLATQLDPEDLAARLDDVISWLAANGMIDRTGESEEVRQRMLEEIPVEQAEEWEDEMPSWVDSASDVLGINMRGDTEGVHEKPRRGPPIFGFRKASIHDSYEQDPPESASMTYSATPLGERVSQLYLNPITGRMLRDGLGHAMATLTGEDQYRQVSPLSLLHLVSCTPDFLPLWPRKGDYDAIQAAIHGHEREFLTRAVDLDEERRMKGVLVLQSWSEEYRIDQIEEEWGVQPGDLRGRVEIAEWLLYATRRILAEDEDLTTMDRASHRTLVEAVDEIHRRVRYGCKTDLLGLVALRGVGRTRARQMVDLLGVSNAADIAELTERDMQRLSDLRGWSPRLVEGIMNTASHAVKRHSR</sequence>
<evidence type="ECO:0000256" key="1">
    <source>
        <dbReference type="ARBA" id="ARBA00022741"/>
    </source>
</evidence>
<dbReference type="Gene3D" id="1.10.150.20">
    <property type="entry name" value="5' to 3' exonuclease, C-terminal subdomain"/>
    <property type="match status" value="1"/>
</dbReference>
<dbReference type="SUPFAM" id="SSF52540">
    <property type="entry name" value="P-loop containing nucleoside triphosphate hydrolases"/>
    <property type="match status" value="1"/>
</dbReference>
<dbReference type="Pfam" id="PF00270">
    <property type="entry name" value="DEAD"/>
    <property type="match status" value="1"/>
</dbReference>
<keyword evidence="2 10" id="KW-0227">DNA damage</keyword>
<dbReference type="InterPro" id="IPR011545">
    <property type="entry name" value="DEAD/DEAH_box_helicase_dom"/>
</dbReference>
<evidence type="ECO:0000256" key="10">
    <source>
        <dbReference type="HAMAP-Rule" id="MF_00442"/>
    </source>
</evidence>
<dbReference type="HAMAP" id="MF_00442">
    <property type="entry name" value="Helicase_Hel308"/>
    <property type="match status" value="1"/>
</dbReference>
<dbReference type="SMART" id="SM00487">
    <property type="entry name" value="DEXDc"/>
    <property type="match status" value="1"/>
</dbReference>
<dbReference type="GO" id="GO:0005524">
    <property type="term" value="F:ATP binding"/>
    <property type="evidence" value="ECO:0007669"/>
    <property type="project" value="UniProtKB-UniRule"/>
</dbReference>
<protein>
    <recommendedName>
        <fullName evidence="10">ATP-dependent DNA helicase Hel308</fullName>
        <ecNumber evidence="10">5.6.2.4</ecNumber>
    </recommendedName>
    <alternativeName>
        <fullName evidence="10">DNA 3'-5' helicase Hel308</fullName>
    </alternativeName>
</protein>
<gene>
    <name evidence="13" type="primary">helS</name>
    <name evidence="10" type="synonym">hel308</name>
</gene>
<keyword evidence="1 10" id="KW-0547">Nucleotide-binding</keyword>
<dbReference type="SMART" id="SM00490">
    <property type="entry name" value="HELICc"/>
    <property type="match status" value="1"/>
</dbReference>
<comment type="subunit">
    <text evidence="10">Monomer.</text>
</comment>
<evidence type="ECO:0000256" key="3">
    <source>
        <dbReference type="ARBA" id="ARBA00022801"/>
    </source>
</evidence>
<dbReference type="InterPro" id="IPR048772">
    <property type="entry name" value="Hel308-like_dom4"/>
</dbReference>
<dbReference type="GO" id="GO:0043138">
    <property type="term" value="F:3'-5' DNA helicase activity"/>
    <property type="evidence" value="ECO:0007669"/>
    <property type="project" value="UniProtKB-UniRule"/>
</dbReference>
<dbReference type="SUPFAM" id="SSF46785">
    <property type="entry name" value="Winged helix' DNA-binding domain"/>
    <property type="match status" value="1"/>
</dbReference>
<evidence type="ECO:0000256" key="2">
    <source>
        <dbReference type="ARBA" id="ARBA00022763"/>
    </source>
</evidence>
<evidence type="ECO:0000256" key="5">
    <source>
        <dbReference type="ARBA" id="ARBA00022840"/>
    </source>
</evidence>
<dbReference type="PANTHER" id="PTHR47961">
    <property type="entry name" value="DNA POLYMERASE THETA, PUTATIVE (AFU_ORTHOLOGUE AFUA_1G05260)-RELATED"/>
    <property type="match status" value="1"/>
</dbReference>
<keyword evidence="3 10" id="KW-0378">Hydrolase</keyword>
<comment type="caution">
    <text evidence="10">Lacks conserved residue(s) required for the propagation of feature annotation.</text>
</comment>
<feature type="domain" description="Helicase C-terminal" evidence="12">
    <location>
        <begin position="203"/>
        <end position="412"/>
    </location>
</feature>
<evidence type="ECO:0000259" key="11">
    <source>
        <dbReference type="PROSITE" id="PS51192"/>
    </source>
</evidence>
<dbReference type="GO" id="GO:0006281">
    <property type="term" value="P:DNA repair"/>
    <property type="evidence" value="ECO:0007669"/>
    <property type="project" value="UniProtKB-UniRule"/>
</dbReference>
<proteinExistence type="inferred from homology"/>
<dbReference type="SUPFAM" id="SSF158702">
    <property type="entry name" value="Sec63 N-terminal domain-like"/>
    <property type="match status" value="1"/>
</dbReference>
<dbReference type="InterPro" id="IPR027417">
    <property type="entry name" value="P-loop_NTPase"/>
</dbReference>
<accession>A0A075FJR9</accession>
<evidence type="ECO:0000313" key="13">
    <source>
        <dbReference type="EMBL" id="AIE91594.1"/>
    </source>
</evidence>
<dbReference type="Pfam" id="PF21280">
    <property type="entry name" value="Helicase_dom4_arc"/>
    <property type="match status" value="1"/>
</dbReference>
<dbReference type="InterPro" id="IPR022965">
    <property type="entry name" value="Helicase_Hel308"/>
</dbReference>
<dbReference type="PROSITE" id="PS51192">
    <property type="entry name" value="HELICASE_ATP_BIND_1"/>
    <property type="match status" value="1"/>
</dbReference>
<organism evidence="13">
    <name type="scientific">uncultured marine group II/III euryarchaeote AD1000_12_F09</name>
    <dbReference type="NCBI Taxonomy" id="1457727"/>
    <lineage>
        <taxon>Archaea</taxon>
        <taxon>Methanobacteriati</taxon>
        <taxon>Methanobacteriota</taxon>
        <taxon>environmental samples</taxon>
    </lineage>
</organism>
<dbReference type="Gene3D" id="1.10.3380.30">
    <property type="match status" value="1"/>
</dbReference>
<dbReference type="AlphaFoldDB" id="A0A075FJR9"/>
<dbReference type="Gene3D" id="3.40.50.300">
    <property type="entry name" value="P-loop containing nucleotide triphosphate hydrolases"/>
    <property type="match status" value="2"/>
</dbReference>
<comment type="similarity">
    <text evidence="10">Belongs to the helicase family. Hel308 subfamily.</text>
</comment>
<keyword evidence="4 10" id="KW-0347">Helicase</keyword>
<dbReference type="InterPro" id="IPR036390">
    <property type="entry name" value="WH_DNA-bd_sf"/>
</dbReference>
<evidence type="ECO:0000256" key="7">
    <source>
        <dbReference type="ARBA" id="ARBA00023204"/>
    </source>
</evidence>
<comment type="catalytic activity">
    <reaction evidence="10">
        <text>ATP + H2O = ADP + phosphate + H(+)</text>
        <dbReference type="Rhea" id="RHEA:13065"/>
        <dbReference type="ChEBI" id="CHEBI:15377"/>
        <dbReference type="ChEBI" id="CHEBI:15378"/>
        <dbReference type="ChEBI" id="CHEBI:30616"/>
        <dbReference type="ChEBI" id="CHEBI:43474"/>
        <dbReference type="ChEBI" id="CHEBI:456216"/>
        <dbReference type="EC" id="5.6.2.4"/>
    </reaction>
</comment>
<dbReference type="InterPro" id="IPR050474">
    <property type="entry name" value="Hel308_SKI2-like"/>
</dbReference>
<evidence type="ECO:0000256" key="8">
    <source>
        <dbReference type="ARBA" id="ARBA00023235"/>
    </source>
</evidence>
<dbReference type="EMBL" id="KF900343">
    <property type="protein sequence ID" value="AIE91594.1"/>
    <property type="molecule type" value="Genomic_DNA"/>
</dbReference>
<dbReference type="EC" id="5.6.2.4" evidence="10"/>
<dbReference type="InterPro" id="IPR001650">
    <property type="entry name" value="Helicase_C-like"/>
</dbReference>
<dbReference type="PROSITE" id="PS51194">
    <property type="entry name" value="HELICASE_CTER"/>
    <property type="match status" value="1"/>
</dbReference>
<dbReference type="PANTHER" id="PTHR47961:SF10">
    <property type="entry name" value="ATP-DEPENDENT DNA HELICASE HEL308"/>
    <property type="match status" value="1"/>
</dbReference>
<name>A0A075FJR9_9EURY</name>
<dbReference type="GO" id="GO:0016887">
    <property type="term" value="F:ATP hydrolysis activity"/>
    <property type="evidence" value="ECO:0007669"/>
    <property type="project" value="RHEA"/>
</dbReference>
<dbReference type="CDD" id="cd18795">
    <property type="entry name" value="SF2_C_Ski2"/>
    <property type="match status" value="1"/>
</dbReference>
<keyword evidence="6 10" id="KW-0238">DNA-binding</keyword>
<evidence type="ECO:0000259" key="12">
    <source>
        <dbReference type="PROSITE" id="PS51194"/>
    </source>
</evidence>
<dbReference type="InterPro" id="IPR036388">
    <property type="entry name" value="WH-like_DNA-bd_sf"/>
</dbReference>
<evidence type="ECO:0000256" key="6">
    <source>
        <dbReference type="ARBA" id="ARBA00023125"/>
    </source>
</evidence>
<feature type="domain" description="Helicase ATP-binding" evidence="11">
    <location>
        <begin position="1"/>
        <end position="161"/>
    </location>
</feature>
<dbReference type="Pfam" id="PF00271">
    <property type="entry name" value="Helicase_C"/>
    <property type="match status" value="1"/>
</dbReference>
<dbReference type="GO" id="GO:0003677">
    <property type="term" value="F:DNA binding"/>
    <property type="evidence" value="ECO:0007669"/>
    <property type="project" value="UniProtKB-UniRule"/>
</dbReference>
<dbReference type="InterPro" id="IPR014001">
    <property type="entry name" value="Helicase_ATP-bd"/>
</dbReference>
<evidence type="ECO:0000256" key="4">
    <source>
        <dbReference type="ARBA" id="ARBA00022806"/>
    </source>
</evidence>
<reference evidence="13" key="1">
    <citation type="journal article" date="2014" name="Genome Biol. Evol.">
        <title>Pangenome evidence for extensive interdomain horizontal transfer affecting lineage core and shell genes in uncultured planktonic thaumarchaeota and euryarchaeota.</title>
        <authorList>
            <person name="Deschamps P."/>
            <person name="Zivanovic Y."/>
            <person name="Moreira D."/>
            <person name="Rodriguez-Valera F."/>
            <person name="Lopez-Garcia P."/>
        </authorList>
    </citation>
    <scope>NUCLEOTIDE SEQUENCE</scope>
</reference>
<dbReference type="Gene3D" id="1.10.10.10">
    <property type="entry name" value="Winged helix-like DNA-binding domain superfamily/Winged helix DNA-binding domain"/>
    <property type="match status" value="1"/>
</dbReference>
<evidence type="ECO:0000256" key="9">
    <source>
        <dbReference type="ARBA" id="ARBA00034617"/>
    </source>
</evidence>
<keyword evidence="8 10" id="KW-0413">Isomerase</keyword>
<comment type="catalytic activity">
    <reaction evidence="9 10">
        <text>Couples ATP hydrolysis with the unwinding of duplex DNA by translocating in the 3'-5' direction.</text>
        <dbReference type="EC" id="5.6.2.4"/>
    </reaction>
</comment>
<keyword evidence="7 10" id="KW-0234">DNA repair</keyword>
<keyword evidence="5 10" id="KW-0067">ATP-binding</keyword>
<comment type="function">
    <text evidence="10">DNA-dependent ATPase and 3'-5' DNA helicase that may be involved in repair of stalled replication forks.</text>
</comment>